<keyword evidence="1" id="KW-0812">Transmembrane</keyword>
<dbReference type="AlphaFoldDB" id="A0A4V6MBF0"/>
<dbReference type="RefSeq" id="WP_138243358.1">
    <property type="nucleotide sequence ID" value="NZ_CP040330.1"/>
</dbReference>
<dbReference type="KEGG" id="nvr:FEJ81_00150"/>
<name>A0A4V6MBF0_9EURY</name>
<evidence type="ECO:0000313" key="2">
    <source>
        <dbReference type="EMBL" id="QCS40830.1"/>
    </source>
</evidence>
<sequence length="230" mass="24240">MSTETDDRRSLDTRAAIGTVLEHPLLGLERRRTALTVVYLLGLVAMFWASYLGTRVPVTDALRNTLTTGLDTLSMVFIALVTPTILLVPLCYAIWNGGPGLSFVLPLVPVGIGDVIAGAYVLDLDIAIGLTVGATAAAVALVAVDVRRADSLRFWRAGVDEDRLLFVTAAAVVAAVGVGRFVDTAPAYMLEWYAPLGGCWLVTAALVGGYWIVWARSALGAAGGHDPADS</sequence>
<dbReference type="GeneID" id="40263635"/>
<evidence type="ECO:0000256" key="1">
    <source>
        <dbReference type="SAM" id="Phobius"/>
    </source>
</evidence>
<proteinExistence type="predicted"/>
<dbReference type="Proteomes" id="UP000302218">
    <property type="component" value="Chromosome"/>
</dbReference>
<keyword evidence="1" id="KW-1133">Transmembrane helix</keyword>
<feature type="transmembrane region" description="Helical" evidence="1">
    <location>
        <begin position="73"/>
        <end position="95"/>
    </location>
</feature>
<accession>A0A4V6MBF0</accession>
<feature type="transmembrane region" description="Helical" evidence="1">
    <location>
        <begin position="164"/>
        <end position="182"/>
    </location>
</feature>
<dbReference type="OrthoDB" id="206382at2157"/>
<feature type="transmembrane region" description="Helical" evidence="1">
    <location>
        <begin position="34"/>
        <end position="53"/>
    </location>
</feature>
<gene>
    <name evidence="2" type="ORF">FEJ81_00150</name>
</gene>
<evidence type="ECO:0000313" key="3">
    <source>
        <dbReference type="Proteomes" id="UP000302218"/>
    </source>
</evidence>
<dbReference type="EMBL" id="CP040330">
    <property type="protein sequence ID" value="QCS40830.1"/>
    <property type="molecule type" value="Genomic_DNA"/>
</dbReference>
<organism evidence="2 3">
    <name type="scientific">Natrinema versiforme</name>
    <dbReference type="NCBI Taxonomy" id="88724"/>
    <lineage>
        <taxon>Archaea</taxon>
        <taxon>Methanobacteriati</taxon>
        <taxon>Methanobacteriota</taxon>
        <taxon>Stenosarchaea group</taxon>
        <taxon>Halobacteria</taxon>
        <taxon>Halobacteriales</taxon>
        <taxon>Natrialbaceae</taxon>
        <taxon>Natrinema</taxon>
    </lineage>
</organism>
<protein>
    <submittedName>
        <fullName evidence="2">Uncharacterized protein</fullName>
    </submittedName>
</protein>
<feature type="transmembrane region" description="Helical" evidence="1">
    <location>
        <begin position="102"/>
        <end position="120"/>
    </location>
</feature>
<feature type="transmembrane region" description="Helical" evidence="1">
    <location>
        <begin position="194"/>
        <end position="213"/>
    </location>
</feature>
<feature type="transmembrane region" description="Helical" evidence="1">
    <location>
        <begin position="126"/>
        <end position="144"/>
    </location>
</feature>
<reference evidence="3" key="1">
    <citation type="submission" date="2019-05" db="EMBL/GenBank/DDBJ databases">
        <title>Genome sequence and methylation pattern of the halophilic Archaeon Natrinema versiforme BOL5-4.</title>
        <authorList>
            <person name="DasSarma P."/>
            <person name="Anton B.P."/>
            <person name="DasSarma S.L."/>
            <person name="Martinez F.L."/>
            <person name="Guzman D."/>
            <person name="Roberts R.J."/>
            <person name="DasSarma S."/>
        </authorList>
    </citation>
    <scope>NUCLEOTIDE SEQUENCE [LARGE SCALE GENOMIC DNA]</scope>
    <source>
        <strain evidence="3">BOL5-4</strain>
    </source>
</reference>
<keyword evidence="1" id="KW-0472">Membrane</keyword>